<feature type="coiled-coil region" evidence="8">
    <location>
        <begin position="248"/>
        <end position="292"/>
    </location>
</feature>
<dbReference type="SMART" id="SM00304">
    <property type="entry name" value="HAMP"/>
    <property type="match status" value="1"/>
</dbReference>
<gene>
    <name evidence="12" type="ORF">GCM10008027_36830</name>
</gene>
<dbReference type="InterPro" id="IPR004090">
    <property type="entry name" value="Chemotax_Me-accpt_rcpt"/>
</dbReference>
<dbReference type="Gene3D" id="6.10.340.10">
    <property type="match status" value="1"/>
</dbReference>
<dbReference type="SMART" id="SM00283">
    <property type="entry name" value="MA"/>
    <property type="match status" value="1"/>
</dbReference>
<comment type="similarity">
    <text evidence="6">Belongs to the methyl-accepting chemotaxis (MCP) protein family.</text>
</comment>
<dbReference type="CDD" id="cd11386">
    <property type="entry name" value="MCP_signal"/>
    <property type="match status" value="1"/>
</dbReference>
<sequence>MKLQSIRVKSSLPIVLLGIAIVILIAGYTYLINLQKEAIDAQSERFLNAVSVVVNADRDLYQAKVAELQLVTQMKGDKGQLTDHQENAEQVKDRFKQYLSYMSPYSEIAGQFRNFDGAFDTWYRASTAYINNPANAAQQQASEQSFSALRDILDKAGEVAEKTSQAETEKLMDKVMGFKVMLMVMIAVVLAVAGWFSYFVPRQLTKQINFVTERINEIASGDGDLTGRINVKTQDEFAELATAFNRFLDNLQQLIKDILEQAKELHNLGNDLDNFANQNHQVNQKLSQASESIVSAVHEMSVASREVANVAQNSSHEADNSQQLAKQGLAAVDNSSRKIIALSDNMEHASQRSTELQQSSDNIAKVLEVIRAIAEQTNLLALNAAIEAARAGEQGRGFAVVADEVRTLATRTQESTNDIQTMVEQFASSVEQSLQAINSGKRYADEAVESFTQTNDVLNSMQESSIKVNDMAMQTAQATEEQTAVADEISQNLSDLNDQTQQGGGLASSTQEVANRMNQLTNELNHLVNRFKV</sequence>
<feature type="domain" description="HAMP" evidence="11">
    <location>
        <begin position="202"/>
        <end position="256"/>
    </location>
</feature>
<dbReference type="EMBL" id="BMIT01000019">
    <property type="protein sequence ID" value="GGF08506.1"/>
    <property type="molecule type" value="Genomic_DNA"/>
</dbReference>
<keyword evidence="3 9" id="KW-1133">Transmembrane helix</keyword>
<accession>A0ABQ1U3L8</accession>
<keyword evidence="13" id="KW-1185">Reference proteome</keyword>
<keyword evidence="5 7" id="KW-0807">Transducer</keyword>
<dbReference type="CDD" id="cd06225">
    <property type="entry name" value="HAMP"/>
    <property type="match status" value="1"/>
</dbReference>
<organism evidence="12 13">
    <name type="scientific">Pseudoalteromonas gelatinilytica</name>
    <dbReference type="NCBI Taxonomy" id="1703256"/>
    <lineage>
        <taxon>Bacteria</taxon>
        <taxon>Pseudomonadati</taxon>
        <taxon>Pseudomonadota</taxon>
        <taxon>Gammaproteobacteria</taxon>
        <taxon>Alteromonadales</taxon>
        <taxon>Pseudoalteromonadaceae</taxon>
        <taxon>Pseudoalteromonas</taxon>
    </lineage>
</organism>
<evidence type="ECO:0000256" key="1">
    <source>
        <dbReference type="ARBA" id="ARBA00004141"/>
    </source>
</evidence>
<dbReference type="InterPro" id="IPR004089">
    <property type="entry name" value="MCPsignal_dom"/>
</dbReference>
<proteinExistence type="inferred from homology"/>
<comment type="subcellular location">
    <subcellularLocation>
        <location evidence="1">Membrane</location>
        <topology evidence="1">Multi-pass membrane protein</topology>
    </subcellularLocation>
</comment>
<evidence type="ECO:0000313" key="13">
    <source>
        <dbReference type="Proteomes" id="UP000638462"/>
    </source>
</evidence>
<evidence type="ECO:0000256" key="4">
    <source>
        <dbReference type="ARBA" id="ARBA00023136"/>
    </source>
</evidence>
<dbReference type="Pfam" id="PF00672">
    <property type="entry name" value="HAMP"/>
    <property type="match status" value="1"/>
</dbReference>
<evidence type="ECO:0000256" key="3">
    <source>
        <dbReference type="ARBA" id="ARBA00022989"/>
    </source>
</evidence>
<name>A0ABQ1U3L8_9GAMM</name>
<evidence type="ECO:0000256" key="8">
    <source>
        <dbReference type="SAM" id="Coils"/>
    </source>
</evidence>
<dbReference type="Proteomes" id="UP000638462">
    <property type="component" value="Unassembled WGS sequence"/>
</dbReference>
<keyword evidence="4 9" id="KW-0472">Membrane</keyword>
<evidence type="ECO:0000259" key="10">
    <source>
        <dbReference type="PROSITE" id="PS50111"/>
    </source>
</evidence>
<feature type="domain" description="Methyl-accepting transducer" evidence="10">
    <location>
        <begin position="261"/>
        <end position="497"/>
    </location>
</feature>
<dbReference type="PANTHER" id="PTHR32089:SF119">
    <property type="entry name" value="METHYL-ACCEPTING CHEMOTAXIS PROTEIN CTPL"/>
    <property type="match status" value="1"/>
</dbReference>
<evidence type="ECO:0000256" key="7">
    <source>
        <dbReference type="PROSITE-ProRule" id="PRU00284"/>
    </source>
</evidence>
<evidence type="ECO:0000256" key="2">
    <source>
        <dbReference type="ARBA" id="ARBA00022692"/>
    </source>
</evidence>
<keyword evidence="8" id="KW-0175">Coiled coil</keyword>
<evidence type="ECO:0000313" key="12">
    <source>
        <dbReference type="EMBL" id="GGF08506.1"/>
    </source>
</evidence>
<feature type="transmembrane region" description="Helical" evidence="9">
    <location>
        <begin position="12"/>
        <end position="32"/>
    </location>
</feature>
<dbReference type="PROSITE" id="PS50885">
    <property type="entry name" value="HAMP"/>
    <property type="match status" value="1"/>
</dbReference>
<reference evidence="13" key="1">
    <citation type="journal article" date="2019" name="Int. J. Syst. Evol. Microbiol.">
        <title>The Global Catalogue of Microorganisms (GCM) 10K type strain sequencing project: providing services to taxonomists for standard genome sequencing and annotation.</title>
        <authorList>
            <consortium name="The Broad Institute Genomics Platform"/>
            <consortium name="The Broad Institute Genome Sequencing Center for Infectious Disease"/>
            <person name="Wu L."/>
            <person name="Ma J."/>
        </authorList>
    </citation>
    <scope>NUCLEOTIDE SEQUENCE [LARGE SCALE GENOMIC DNA]</scope>
    <source>
        <strain evidence="13">CGMCC 1.15394</strain>
    </source>
</reference>
<dbReference type="PROSITE" id="PS50111">
    <property type="entry name" value="CHEMOTAXIS_TRANSDUC_2"/>
    <property type="match status" value="1"/>
</dbReference>
<dbReference type="SUPFAM" id="SSF58104">
    <property type="entry name" value="Methyl-accepting chemotaxis protein (MCP) signaling domain"/>
    <property type="match status" value="1"/>
</dbReference>
<comment type="caution">
    <text evidence="12">The sequence shown here is derived from an EMBL/GenBank/DDBJ whole genome shotgun (WGS) entry which is preliminary data.</text>
</comment>
<dbReference type="InterPro" id="IPR003660">
    <property type="entry name" value="HAMP_dom"/>
</dbReference>
<evidence type="ECO:0000256" key="9">
    <source>
        <dbReference type="SAM" id="Phobius"/>
    </source>
</evidence>
<feature type="transmembrane region" description="Helical" evidence="9">
    <location>
        <begin position="180"/>
        <end position="200"/>
    </location>
</feature>
<dbReference type="RefSeq" id="WP_188730907.1">
    <property type="nucleotide sequence ID" value="NZ_BMIT01000019.1"/>
</dbReference>
<evidence type="ECO:0000259" key="11">
    <source>
        <dbReference type="PROSITE" id="PS50885"/>
    </source>
</evidence>
<dbReference type="Pfam" id="PF00015">
    <property type="entry name" value="MCPsignal"/>
    <property type="match status" value="1"/>
</dbReference>
<evidence type="ECO:0000256" key="6">
    <source>
        <dbReference type="ARBA" id="ARBA00029447"/>
    </source>
</evidence>
<keyword evidence="2 9" id="KW-0812">Transmembrane</keyword>
<dbReference type="Gene3D" id="1.10.287.950">
    <property type="entry name" value="Methyl-accepting chemotaxis protein"/>
    <property type="match status" value="1"/>
</dbReference>
<evidence type="ECO:0000256" key="5">
    <source>
        <dbReference type="ARBA" id="ARBA00023224"/>
    </source>
</evidence>
<dbReference type="PRINTS" id="PR00260">
    <property type="entry name" value="CHEMTRNSDUCR"/>
</dbReference>
<protein>
    <submittedName>
        <fullName evidence="12">Chemotaxis transducer</fullName>
    </submittedName>
</protein>
<dbReference type="PANTHER" id="PTHR32089">
    <property type="entry name" value="METHYL-ACCEPTING CHEMOTAXIS PROTEIN MCPB"/>
    <property type="match status" value="1"/>
</dbReference>